<organism evidence="8 9">
    <name type="scientific">Pelagomonas calceolata</name>
    <dbReference type="NCBI Taxonomy" id="35677"/>
    <lineage>
        <taxon>Eukaryota</taxon>
        <taxon>Sar</taxon>
        <taxon>Stramenopiles</taxon>
        <taxon>Ochrophyta</taxon>
        <taxon>Pelagophyceae</taxon>
        <taxon>Pelagomonadales</taxon>
        <taxon>Pelagomonadaceae</taxon>
        <taxon>Pelagomonas</taxon>
    </lineage>
</organism>
<dbReference type="GO" id="GO:0004497">
    <property type="term" value="F:monooxygenase activity"/>
    <property type="evidence" value="ECO:0007669"/>
    <property type="project" value="UniProtKB-KW"/>
</dbReference>
<keyword evidence="7" id="KW-1133">Transmembrane helix</keyword>
<dbReference type="InterPro" id="IPR050529">
    <property type="entry name" value="CYP450_sterol_14alpha_dmase"/>
</dbReference>
<evidence type="ECO:0008006" key="10">
    <source>
        <dbReference type="Google" id="ProtNLM"/>
    </source>
</evidence>
<dbReference type="OrthoDB" id="1055148at2759"/>
<name>A0A8J2SKN8_9STRA</name>
<keyword evidence="7" id="KW-0812">Transmembrane</keyword>
<keyword evidence="6" id="KW-0503">Monooxygenase</keyword>
<dbReference type="AlphaFoldDB" id="A0A8J2SKN8"/>
<evidence type="ECO:0000256" key="2">
    <source>
        <dbReference type="ARBA" id="ARBA00022617"/>
    </source>
</evidence>
<dbReference type="PROSITE" id="PS00086">
    <property type="entry name" value="CYTOCHROME_P450"/>
    <property type="match status" value="1"/>
</dbReference>
<feature type="transmembrane region" description="Helical" evidence="7">
    <location>
        <begin position="12"/>
        <end position="32"/>
    </location>
</feature>
<proteinExistence type="inferred from homology"/>
<reference evidence="8" key="1">
    <citation type="submission" date="2021-11" db="EMBL/GenBank/DDBJ databases">
        <authorList>
            <consortium name="Genoscope - CEA"/>
            <person name="William W."/>
        </authorList>
    </citation>
    <scope>NUCLEOTIDE SEQUENCE</scope>
</reference>
<sequence length="502" mass="55209">MSAIGTTSFDAMALAVVAAALFVVGVACWLATSGRLRPRDSPPVVREGKPIVGNLLGFALGKRGPLDFIERNYHRYGGAFSMPLGPKCLTFVVGPKTVAPFFRNRDDVFSQPEVYGFMTQVFGKGVVYDATPPKRKAQNVNMSRGLRADRLKSYVPKILRETEAYFAEKWGESGTADLLVTLSELTILTASRCLHGDDVRENLFAQVSEIYHDLDKGITPLSFFWPTAPVEGHRKRDAARLKMVELFGDVIKARRRQTPEQAAARTDILQVFVDMVYKDGTKATDDEITGLLIALLFAGQHTSSVTSTWTQLYILADDKLAARVRAEQADVVGGAAAPLVFDDLNKMALLHNCMKEALRMHPPLIMLMRKAMRAVPIETDAGARYVIPKGDVVFAAPAIQGRLATCWTAPDAFDPDRYAPGREEHAMPFAHIGFGGGIHQCMGQQFGYCQVKTILSWLNRNYDMEIVSEFPEPDYTAMVVGPKGKPMVRYVRKAAAAAAAAE</sequence>
<keyword evidence="7" id="KW-0472">Membrane</keyword>
<dbReference type="GO" id="GO:0020037">
    <property type="term" value="F:heme binding"/>
    <property type="evidence" value="ECO:0007669"/>
    <property type="project" value="InterPro"/>
</dbReference>
<comment type="cofactor">
    <cofactor evidence="5">
        <name>heme</name>
        <dbReference type="ChEBI" id="CHEBI:30413"/>
    </cofactor>
</comment>
<feature type="binding site" description="axial binding residue" evidence="5">
    <location>
        <position position="441"/>
    </location>
    <ligand>
        <name>heme</name>
        <dbReference type="ChEBI" id="CHEBI:30413"/>
    </ligand>
    <ligandPart>
        <name>Fe</name>
        <dbReference type="ChEBI" id="CHEBI:18248"/>
    </ligandPart>
</feature>
<evidence type="ECO:0000256" key="3">
    <source>
        <dbReference type="ARBA" id="ARBA00022723"/>
    </source>
</evidence>
<evidence type="ECO:0000256" key="1">
    <source>
        <dbReference type="ARBA" id="ARBA00010617"/>
    </source>
</evidence>
<keyword evidence="3 5" id="KW-0479">Metal-binding</keyword>
<dbReference type="Gene3D" id="1.10.630.10">
    <property type="entry name" value="Cytochrome P450"/>
    <property type="match status" value="1"/>
</dbReference>
<evidence type="ECO:0000256" key="5">
    <source>
        <dbReference type="PIRSR" id="PIRSR602403-1"/>
    </source>
</evidence>
<dbReference type="PRINTS" id="PR00385">
    <property type="entry name" value="P450"/>
</dbReference>
<comment type="caution">
    <text evidence="8">The sequence shown here is derived from an EMBL/GenBank/DDBJ whole genome shotgun (WGS) entry which is preliminary data.</text>
</comment>
<dbReference type="InterPro" id="IPR036396">
    <property type="entry name" value="Cyt_P450_sf"/>
</dbReference>
<dbReference type="CDD" id="cd11042">
    <property type="entry name" value="CYP51-like"/>
    <property type="match status" value="1"/>
</dbReference>
<evidence type="ECO:0000256" key="7">
    <source>
        <dbReference type="SAM" id="Phobius"/>
    </source>
</evidence>
<evidence type="ECO:0000313" key="9">
    <source>
        <dbReference type="Proteomes" id="UP000789595"/>
    </source>
</evidence>
<dbReference type="SUPFAM" id="SSF48264">
    <property type="entry name" value="Cytochrome P450"/>
    <property type="match status" value="1"/>
</dbReference>
<dbReference type="PANTHER" id="PTHR24304:SF2">
    <property type="entry name" value="24-HYDROXYCHOLESTEROL 7-ALPHA-HYDROXYLASE"/>
    <property type="match status" value="1"/>
</dbReference>
<evidence type="ECO:0000256" key="4">
    <source>
        <dbReference type="ARBA" id="ARBA00023004"/>
    </source>
</evidence>
<keyword evidence="6" id="KW-0560">Oxidoreductase</keyword>
<dbReference type="PRINTS" id="PR00465">
    <property type="entry name" value="EP450IV"/>
</dbReference>
<dbReference type="EMBL" id="CAKKNE010000003">
    <property type="protein sequence ID" value="CAH0372681.1"/>
    <property type="molecule type" value="Genomic_DNA"/>
</dbReference>
<dbReference type="InterPro" id="IPR002403">
    <property type="entry name" value="Cyt_P450_E_grp-IV"/>
</dbReference>
<dbReference type="PANTHER" id="PTHR24304">
    <property type="entry name" value="CYTOCHROME P450 FAMILY 7"/>
    <property type="match status" value="1"/>
</dbReference>
<dbReference type="InterPro" id="IPR001128">
    <property type="entry name" value="Cyt_P450"/>
</dbReference>
<gene>
    <name evidence="8" type="ORF">PECAL_3P26950</name>
</gene>
<evidence type="ECO:0000313" key="8">
    <source>
        <dbReference type="EMBL" id="CAH0372681.1"/>
    </source>
</evidence>
<dbReference type="GO" id="GO:0005506">
    <property type="term" value="F:iron ion binding"/>
    <property type="evidence" value="ECO:0007669"/>
    <property type="project" value="InterPro"/>
</dbReference>
<dbReference type="InterPro" id="IPR017972">
    <property type="entry name" value="Cyt_P450_CS"/>
</dbReference>
<keyword evidence="9" id="KW-1185">Reference proteome</keyword>
<protein>
    <recommendedName>
        <fullName evidence="10">Cytochrome P450</fullName>
    </recommendedName>
</protein>
<accession>A0A8J2SKN8</accession>
<keyword evidence="4 5" id="KW-0408">Iron</keyword>
<comment type="similarity">
    <text evidence="1 6">Belongs to the cytochrome P450 family.</text>
</comment>
<dbReference type="Proteomes" id="UP000789595">
    <property type="component" value="Unassembled WGS sequence"/>
</dbReference>
<evidence type="ECO:0000256" key="6">
    <source>
        <dbReference type="RuleBase" id="RU000461"/>
    </source>
</evidence>
<keyword evidence="2 5" id="KW-0349">Heme</keyword>
<dbReference type="GO" id="GO:0016705">
    <property type="term" value="F:oxidoreductase activity, acting on paired donors, with incorporation or reduction of molecular oxygen"/>
    <property type="evidence" value="ECO:0007669"/>
    <property type="project" value="InterPro"/>
</dbReference>
<dbReference type="Pfam" id="PF00067">
    <property type="entry name" value="p450"/>
    <property type="match status" value="1"/>
</dbReference>